<dbReference type="InterPro" id="IPR032466">
    <property type="entry name" value="Metal_Hydrolase"/>
</dbReference>
<accession>A0A1T4XAL5</accession>
<organism evidence="1 2">
    <name type="scientific">Prosthecobacter debontii</name>
    <dbReference type="NCBI Taxonomy" id="48467"/>
    <lineage>
        <taxon>Bacteria</taxon>
        <taxon>Pseudomonadati</taxon>
        <taxon>Verrucomicrobiota</taxon>
        <taxon>Verrucomicrobiia</taxon>
        <taxon>Verrucomicrobiales</taxon>
        <taxon>Verrucomicrobiaceae</taxon>
        <taxon>Prosthecobacter</taxon>
    </lineage>
</organism>
<dbReference type="GO" id="GO:0070573">
    <property type="term" value="F:metallodipeptidase activity"/>
    <property type="evidence" value="ECO:0007669"/>
    <property type="project" value="InterPro"/>
</dbReference>
<dbReference type="PANTHER" id="PTHR10443">
    <property type="entry name" value="MICROSOMAL DIPEPTIDASE"/>
    <property type="match status" value="1"/>
</dbReference>
<name>A0A1T4XAL5_9BACT</name>
<dbReference type="InterPro" id="IPR008257">
    <property type="entry name" value="Pept_M19"/>
</dbReference>
<reference evidence="2" key="1">
    <citation type="submission" date="2017-02" db="EMBL/GenBank/DDBJ databases">
        <authorList>
            <person name="Varghese N."/>
            <person name="Submissions S."/>
        </authorList>
    </citation>
    <scope>NUCLEOTIDE SEQUENCE [LARGE SCALE GENOMIC DNA]</scope>
    <source>
        <strain evidence="2">ATCC 700200</strain>
    </source>
</reference>
<gene>
    <name evidence="1" type="ORF">SAMN02745166_01322</name>
</gene>
<sequence>MPLSRRSLLSQLPLASALAAGFHISVKGQEQKDLWRTGNPSMDRPREIALGILKPTQAQIEHAWELHFQSVVFESYGFAPRFAVDAEAINAAIREGASRDELSDLRESQTMSRGVENAREREEFFHAFHAAGVTCIFQNAGEEGNDPMRLIKRLAHFTRATDGLKPALSKVTTAEEIEALKKAGHVGLCFTGNGVPLTQGWESTRDERRFIRIFHELGIRMMHLTYNRRNPIGDGAGEPHDGGLSDFGRSVVAEMNKLGVIVDVAHSGWKTAEDAARASSKPMVASHTTCAAVYEHFRGKPDSTIKAICETGGLVGLCCIPRFLGGSGDIVALMNHLDHLIQTFGPEHAAIGCDISYTSRFEKEERAKILRRPDGSSPLGGAGDRWEHLWPKDDYRATPQAEQSIAWTNWPLFTLGMILRGHRDETIRGVLGGNMLRVLKANAV</sequence>
<dbReference type="Gene3D" id="3.20.20.140">
    <property type="entry name" value="Metal-dependent hydrolases"/>
    <property type="match status" value="1"/>
</dbReference>
<dbReference type="GO" id="GO:0006508">
    <property type="term" value="P:proteolysis"/>
    <property type="evidence" value="ECO:0007669"/>
    <property type="project" value="InterPro"/>
</dbReference>
<keyword evidence="2" id="KW-1185">Reference proteome</keyword>
<dbReference type="OrthoDB" id="9804920at2"/>
<dbReference type="PANTHER" id="PTHR10443:SF12">
    <property type="entry name" value="DIPEPTIDASE"/>
    <property type="match status" value="1"/>
</dbReference>
<dbReference type="PROSITE" id="PS51365">
    <property type="entry name" value="RENAL_DIPEPTIDASE_2"/>
    <property type="match status" value="1"/>
</dbReference>
<proteinExistence type="predicted"/>
<dbReference type="EMBL" id="FUYE01000003">
    <property type="protein sequence ID" value="SKA86630.1"/>
    <property type="molecule type" value="Genomic_DNA"/>
</dbReference>
<evidence type="ECO:0000313" key="2">
    <source>
        <dbReference type="Proteomes" id="UP000190774"/>
    </source>
</evidence>
<dbReference type="RefSeq" id="WP_078812511.1">
    <property type="nucleotide sequence ID" value="NZ_FUYE01000003.1"/>
</dbReference>
<protein>
    <submittedName>
        <fullName evidence="1">Membrane dipeptidase</fullName>
    </submittedName>
</protein>
<dbReference type="Pfam" id="PF01244">
    <property type="entry name" value="Peptidase_M19"/>
    <property type="match status" value="1"/>
</dbReference>
<dbReference type="SUPFAM" id="SSF51556">
    <property type="entry name" value="Metallo-dependent hydrolases"/>
    <property type="match status" value="1"/>
</dbReference>
<evidence type="ECO:0000313" key="1">
    <source>
        <dbReference type="EMBL" id="SKA86630.1"/>
    </source>
</evidence>
<dbReference type="STRING" id="48467.SAMN02745166_01322"/>
<dbReference type="AlphaFoldDB" id="A0A1T4XAL5"/>
<dbReference type="Proteomes" id="UP000190774">
    <property type="component" value="Unassembled WGS sequence"/>
</dbReference>